<comment type="function">
    <text evidence="1 7">Involved in allosteric regulation of aspartate carbamoyltransferase.</text>
</comment>
<dbReference type="Proteomes" id="UP000073604">
    <property type="component" value="Chromosome"/>
</dbReference>
<dbReference type="InterPro" id="IPR036792">
    <property type="entry name" value="Asp_carbatrfase_reg_C_sf"/>
</dbReference>
<evidence type="ECO:0000313" key="11">
    <source>
        <dbReference type="Proteomes" id="UP000073604"/>
    </source>
</evidence>
<keyword evidence="11" id="KW-1185">Reference proteome</keyword>
<evidence type="ECO:0000256" key="2">
    <source>
        <dbReference type="ARBA" id="ARBA00010498"/>
    </source>
</evidence>
<dbReference type="Gene3D" id="2.30.30.20">
    <property type="entry name" value="Aspartate carbamoyltransferase regulatory subunit, C-terminal domain"/>
    <property type="match status" value="1"/>
</dbReference>
<feature type="binding site" evidence="7">
    <location>
        <position position="108"/>
    </location>
    <ligand>
        <name>Zn(2+)</name>
        <dbReference type="ChEBI" id="CHEBI:29105"/>
    </ligand>
</feature>
<evidence type="ECO:0000259" key="8">
    <source>
        <dbReference type="Pfam" id="PF01948"/>
    </source>
</evidence>
<evidence type="ECO:0000256" key="7">
    <source>
        <dbReference type="HAMAP-Rule" id="MF_00002"/>
    </source>
</evidence>
<dbReference type="InterPro" id="IPR002801">
    <property type="entry name" value="Asp_carbamoylTrfase_reg"/>
</dbReference>
<keyword evidence="10" id="KW-0808">Transferase</keyword>
<dbReference type="GO" id="GO:0006221">
    <property type="term" value="P:pyrimidine nucleotide biosynthetic process"/>
    <property type="evidence" value="ECO:0007669"/>
    <property type="project" value="UniProtKB-UniRule"/>
</dbReference>
<feature type="domain" description="Aspartate carbamoyltransferase regulatory subunit N-terminal" evidence="8">
    <location>
        <begin position="5"/>
        <end position="97"/>
    </location>
</feature>
<dbReference type="Gene3D" id="3.30.70.140">
    <property type="entry name" value="Aspartate carbamoyltransferase regulatory subunit, N-terminal domain"/>
    <property type="match status" value="1"/>
</dbReference>
<reference evidence="11" key="1">
    <citation type="submission" date="2016-03" db="EMBL/GenBank/DDBJ databases">
        <authorList>
            <person name="Oger P.M."/>
        </authorList>
    </citation>
    <scope>NUCLEOTIDE SEQUENCE [LARGE SCALE GENOMIC DNA]</scope>
    <source>
        <strain evidence="11">OG-1</strain>
    </source>
</reference>
<feature type="domain" description="Aspartate carbamoyltransferase regulatory subunit C-terminal" evidence="9">
    <location>
        <begin position="101"/>
        <end position="148"/>
    </location>
</feature>
<proteinExistence type="inferred from homology"/>
<keyword evidence="5 7" id="KW-0862">Zinc</keyword>
<dbReference type="GO" id="GO:0046872">
    <property type="term" value="F:metal ion binding"/>
    <property type="evidence" value="ECO:0007669"/>
    <property type="project" value="UniProtKB-KW"/>
</dbReference>
<dbReference type="GO" id="GO:0006207">
    <property type="term" value="P:'de novo' pyrimidine nucleobase biosynthetic process"/>
    <property type="evidence" value="ECO:0007669"/>
    <property type="project" value="InterPro"/>
</dbReference>
<dbReference type="InterPro" id="IPR020542">
    <property type="entry name" value="Asp_carbamoyltrfase_reg_C"/>
</dbReference>
<feature type="binding site" evidence="7">
    <location>
        <position position="136"/>
    </location>
    <ligand>
        <name>Zn(2+)</name>
        <dbReference type="ChEBI" id="CHEBI:29105"/>
    </ligand>
</feature>
<dbReference type="EMBL" id="CP014750">
    <property type="protein sequence ID" value="AMQ18459.1"/>
    <property type="molecule type" value="Genomic_DNA"/>
</dbReference>
<dbReference type="GeneID" id="27139753"/>
<keyword evidence="4 7" id="KW-0479">Metal-binding</keyword>
<dbReference type="STRING" id="53952.A0127_04365"/>
<dbReference type="PANTHER" id="PTHR35805:SF1">
    <property type="entry name" value="ASPARTATE CARBAMOYLTRANSFERASE REGULATORY CHAIN"/>
    <property type="match status" value="1"/>
</dbReference>
<dbReference type="Pfam" id="PF01948">
    <property type="entry name" value="PyrI"/>
    <property type="match status" value="1"/>
</dbReference>
<dbReference type="NCBIfam" id="TIGR00240">
    <property type="entry name" value="ATCase_reg"/>
    <property type="match status" value="1"/>
</dbReference>
<name>A0A142CUK7_9EURY</name>
<gene>
    <name evidence="7" type="primary">pyrI</name>
    <name evidence="10" type="ORF">A0127_04365</name>
</gene>
<dbReference type="SUPFAM" id="SSF57825">
    <property type="entry name" value="Aspartate carbamoyltransferase, Regulatory-chain, C-terminal domain"/>
    <property type="match status" value="1"/>
</dbReference>
<accession>A0A142CUK7</accession>
<feature type="binding site" evidence="7">
    <location>
        <position position="139"/>
    </location>
    <ligand>
        <name>Zn(2+)</name>
        <dbReference type="ChEBI" id="CHEBI:29105"/>
    </ligand>
</feature>
<dbReference type="HAMAP" id="MF_00002">
    <property type="entry name" value="Asp_carb_tr_reg"/>
    <property type="match status" value="1"/>
</dbReference>
<dbReference type="InterPro" id="IPR020545">
    <property type="entry name" value="Asp_carbamoyltransf_reg_N"/>
</dbReference>
<comment type="cofactor">
    <cofactor evidence="7">
        <name>Zn(2+)</name>
        <dbReference type="ChEBI" id="CHEBI:29105"/>
    </cofactor>
    <text evidence="7">Binds 1 zinc ion per subunit.</text>
</comment>
<evidence type="ECO:0000256" key="6">
    <source>
        <dbReference type="ARBA" id="ARBA00022975"/>
    </source>
</evidence>
<protein>
    <recommendedName>
        <fullName evidence="3 7">Aspartate carbamoyltransferase regulatory chain</fullName>
    </recommendedName>
</protein>
<evidence type="ECO:0000256" key="3">
    <source>
        <dbReference type="ARBA" id="ARBA00021764"/>
    </source>
</evidence>
<dbReference type="GO" id="GO:0009347">
    <property type="term" value="C:aspartate carbamoyltransferase complex"/>
    <property type="evidence" value="ECO:0007669"/>
    <property type="project" value="InterPro"/>
</dbReference>
<evidence type="ECO:0000256" key="5">
    <source>
        <dbReference type="ARBA" id="ARBA00022833"/>
    </source>
</evidence>
<dbReference type="PANTHER" id="PTHR35805">
    <property type="entry name" value="ASPARTATE CARBAMOYLTRANSFERASE REGULATORY CHAIN"/>
    <property type="match status" value="1"/>
</dbReference>
<dbReference type="GO" id="GO:0016740">
    <property type="term" value="F:transferase activity"/>
    <property type="evidence" value="ECO:0007669"/>
    <property type="project" value="UniProtKB-KW"/>
</dbReference>
<evidence type="ECO:0000313" key="10">
    <source>
        <dbReference type="EMBL" id="AMQ18459.1"/>
    </source>
</evidence>
<dbReference type="RefSeq" id="WP_062388434.1">
    <property type="nucleotide sequence ID" value="NZ_CP014750.1"/>
</dbReference>
<sequence length="152" mass="17002">MPESLKIEVIPEGTVIDHIPAGKWLKVIEILGLTEPNGGTLLIASNVPSKKLGRKDIVKVEGRYLSEEEVNKIALIAPMATVNIVKDYKIIEKFNVEIPDEITGILKCPNPNCVSNHEYVTSRFHVESREPLKLRCHYCERTIEGEDIIGSL</sequence>
<comment type="subunit">
    <text evidence="7">Contains catalytic and regulatory chains.</text>
</comment>
<dbReference type="AlphaFoldDB" id="A0A142CUK7"/>
<dbReference type="KEGG" id="tpep:A0127_04365"/>
<dbReference type="Pfam" id="PF02748">
    <property type="entry name" value="PyrI_C"/>
    <property type="match status" value="1"/>
</dbReference>
<comment type="similarity">
    <text evidence="2 7">Belongs to the PyrI family.</text>
</comment>
<evidence type="ECO:0000256" key="1">
    <source>
        <dbReference type="ARBA" id="ARBA00002565"/>
    </source>
</evidence>
<organism evidence="10 11">
    <name type="scientific">Thermococcus peptonophilus</name>
    <dbReference type="NCBI Taxonomy" id="53952"/>
    <lineage>
        <taxon>Archaea</taxon>
        <taxon>Methanobacteriati</taxon>
        <taxon>Methanobacteriota</taxon>
        <taxon>Thermococci</taxon>
        <taxon>Thermococcales</taxon>
        <taxon>Thermococcaceae</taxon>
        <taxon>Thermococcus</taxon>
    </lineage>
</organism>
<evidence type="ECO:0000259" key="9">
    <source>
        <dbReference type="Pfam" id="PF02748"/>
    </source>
</evidence>
<keyword evidence="6 7" id="KW-0665">Pyrimidine biosynthesis</keyword>
<dbReference type="InterPro" id="IPR036793">
    <property type="entry name" value="Asp_carbatrfase_reg_N_sf"/>
</dbReference>
<evidence type="ECO:0000256" key="4">
    <source>
        <dbReference type="ARBA" id="ARBA00022723"/>
    </source>
</evidence>
<feature type="binding site" evidence="7">
    <location>
        <position position="113"/>
    </location>
    <ligand>
        <name>Zn(2+)</name>
        <dbReference type="ChEBI" id="CHEBI:29105"/>
    </ligand>
</feature>
<dbReference type="OrthoDB" id="7000at2157"/>
<dbReference type="SUPFAM" id="SSF54893">
    <property type="entry name" value="Aspartate carbamoyltransferase, Regulatory-chain, N-terminal domain"/>
    <property type="match status" value="1"/>
</dbReference>